<keyword evidence="6" id="KW-1185">Reference proteome</keyword>
<feature type="domain" description="Leucine-binding protein" evidence="4">
    <location>
        <begin position="53"/>
        <end position="403"/>
    </location>
</feature>
<proteinExistence type="inferred from homology"/>
<comment type="similarity">
    <text evidence="1">Belongs to the leucine-binding protein family.</text>
</comment>
<evidence type="ECO:0000256" key="3">
    <source>
        <dbReference type="SAM" id="SignalP"/>
    </source>
</evidence>
<evidence type="ECO:0000256" key="2">
    <source>
        <dbReference type="ARBA" id="ARBA00022729"/>
    </source>
</evidence>
<evidence type="ECO:0000313" key="5">
    <source>
        <dbReference type="EMBL" id="MBL7629533.1"/>
    </source>
</evidence>
<dbReference type="SUPFAM" id="SSF53822">
    <property type="entry name" value="Periplasmic binding protein-like I"/>
    <property type="match status" value="1"/>
</dbReference>
<dbReference type="Gene3D" id="3.40.50.2300">
    <property type="match status" value="2"/>
</dbReference>
<name>A0A937UPX8_9ACTN</name>
<dbReference type="PANTHER" id="PTHR30483">
    <property type="entry name" value="LEUCINE-SPECIFIC-BINDING PROTEIN"/>
    <property type="match status" value="1"/>
</dbReference>
<evidence type="ECO:0000256" key="1">
    <source>
        <dbReference type="ARBA" id="ARBA00010062"/>
    </source>
</evidence>
<dbReference type="AlphaFoldDB" id="A0A937UPX8"/>
<feature type="signal peptide" evidence="3">
    <location>
        <begin position="1"/>
        <end position="23"/>
    </location>
</feature>
<dbReference type="InterPro" id="IPR028082">
    <property type="entry name" value="Peripla_BP_I"/>
</dbReference>
<comment type="caution">
    <text evidence="5">The sequence shown here is derived from an EMBL/GenBank/DDBJ whole genome shotgun (WGS) entry which is preliminary data.</text>
</comment>
<dbReference type="InterPro" id="IPR028081">
    <property type="entry name" value="Leu-bd"/>
</dbReference>
<dbReference type="PROSITE" id="PS51257">
    <property type="entry name" value="PROKAR_LIPOPROTEIN"/>
    <property type="match status" value="1"/>
</dbReference>
<dbReference type="Pfam" id="PF13458">
    <property type="entry name" value="Peripla_BP_6"/>
    <property type="match status" value="1"/>
</dbReference>
<organism evidence="5 6">
    <name type="scientific">Frankia nepalensis</name>
    <dbReference type="NCBI Taxonomy" id="1836974"/>
    <lineage>
        <taxon>Bacteria</taxon>
        <taxon>Bacillati</taxon>
        <taxon>Actinomycetota</taxon>
        <taxon>Actinomycetes</taxon>
        <taxon>Frankiales</taxon>
        <taxon>Frankiaceae</taxon>
        <taxon>Frankia</taxon>
    </lineage>
</organism>
<dbReference type="InterPro" id="IPR051010">
    <property type="entry name" value="BCAA_transport"/>
</dbReference>
<dbReference type="Proteomes" id="UP000604475">
    <property type="component" value="Unassembled WGS sequence"/>
</dbReference>
<feature type="chain" id="PRO_5039028657" evidence="3">
    <location>
        <begin position="24"/>
        <end position="430"/>
    </location>
</feature>
<keyword evidence="2 3" id="KW-0732">Signal</keyword>
<dbReference type="PANTHER" id="PTHR30483:SF6">
    <property type="entry name" value="PERIPLASMIC BINDING PROTEIN OF ABC TRANSPORTER FOR NATURAL AMINO ACIDS"/>
    <property type="match status" value="1"/>
</dbReference>
<dbReference type="CDD" id="cd06341">
    <property type="entry name" value="PBP1_ABC_ligand_binding-like"/>
    <property type="match status" value="1"/>
</dbReference>
<protein>
    <submittedName>
        <fullName evidence="5">ABC transporter substrate-binding protein</fullName>
    </submittedName>
</protein>
<gene>
    <name evidence="5" type="ORF">I7412_20650</name>
</gene>
<evidence type="ECO:0000259" key="4">
    <source>
        <dbReference type="Pfam" id="PF13458"/>
    </source>
</evidence>
<evidence type="ECO:0000313" key="6">
    <source>
        <dbReference type="Proteomes" id="UP000604475"/>
    </source>
</evidence>
<dbReference type="RefSeq" id="WP_203003028.1">
    <property type="nucleotide sequence ID" value="NZ_JADWYU010000148.1"/>
</dbReference>
<accession>A0A937UPX8</accession>
<dbReference type="EMBL" id="JAEACQ010000231">
    <property type="protein sequence ID" value="MBL7629533.1"/>
    <property type="molecule type" value="Genomic_DNA"/>
</dbReference>
<sequence length="430" mass="45996">MSPPSRRRAFRAAALTVSASTLAVGLVACGGLSEDSADGTPCGTTTPGITPTEVKLGMTWSDSGPSASTMTAFRAGVDARLHVVNDEEDGVFGRKITYAWRDDQADPKLNVTMVQELIDQENIFGFIYGSGGGKDSVELLQERNIPVTGLASNPGWQGKNNMFSWFYLGNGSSTAWGKYIRAQGGSRAAVFAIDGSATSEDFTQQFAASLKARDVEVVQEFHTTSAVTNYRILAQQIKAANIDTLGGILLPEVAANLLPELRKVGLALGGKLKVVLMPLGYDSSNLTKYGQSLAGVSIFTTIKPFEVNTPGQQKFRQAMNLYSPETQPPTQDSAVDGWLAADLFIRGLEEAGQCPTRESFISGLRAVKDYDSAGMTPEDSISLSTNYKNVSVCYGVIRVSQGGDAFEANPQAECGVEISPERMNTLIQQP</sequence>
<reference evidence="5" key="1">
    <citation type="submission" date="2020-12" db="EMBL/GenBank/DDBJ databases">
        <title>Genomic characterization of non-nitrogen-fixing Frankia strains.</title>
        <authorList>
            <person name="Carlos-Shanley C."/>
            <person name="Guerra T."/>
            <person name="Hahn D."/>
        </authorList>
    </citation>
    <scope>NUCLEOTIDE SEQUENCE</scope>
    <source>
        <strain evidence="5">CN6</strain>
    </source>
</reference>